<evidence type="ECO:0000313" key="3">
    <source>
        <dbReference type="Proteomes" id="UP001165190"/>
    </source>
</evidence>
<keyword evidence="3" id="KW-1185">Reference proteome</keyword>
<sequence length="416" mass="47478">MEESEKIYGKKRLPSIPSNYVTLLQLQERWIQEKEGKQKGKEDGEEHQQQEGKETIVDDEVSGRGSREDGRFPRFKRDNGKRVAVGKPSDEKITVAEDFDTEVKGDELKKKKKKKKKKNWGNKTKNEIEEKARAANKGEEVKERAGNALLPASTENNEEEGELIGDEVHAPKLSSAEEVNVKARREWKPSIIPRTHGRRAEIGQKFQEMSLDGEIRTAVHAPESESIEARRESQPSIIPRPHGRMAERKFQAKSMGREIRTGASVVEENVEARRESQPNIIPKPHGRTAERKFQAKSMGREIRTGVHAPEPASVVEENVEARRESQPNIIPKPRGRTAERKYQVNGEIRTRHYRRYGRQTVDFNHRGGNPELNRTYGRRRELNQRSEGMVWVKKGEVKDQNGSGIQSSSCSSKELC</sequence>
<feature type="region of interest" description="Disordered" evidence="1">
    <location>
        <begin position="221"/>
        <end position="245"/>
    </location>
</feature>
<reference evidence="2" key="1">
    <citation type="submission" date="2023-05" db="EMBL/GenBank/DDBJ databases">
        <title>Genome and transcriptome analyses reveal genes involved in the formation of fine ridges on petal epidermal cells in Hibiscus trionum.</title>
        <authorList>
            <person name="Koshimizu S."/>
            <person name="Masuda S."/>
            <person name="Ishii T."/>
            <person name="Shirasu K."/>
            <person name="Hoshino A."/>
            <person name="Arita M."/>
        </authorList>
    </citation>
    <scope>NUCLEOTIDE SEQUENCE</scope>
    <source>
        <strain evidence="2">Hamamatsu line</strain>
    </source>
</reference>
<comment type="caution">
    <text evidence="2">The sequence shown here is derived from an EMBL/GenBank/DDBJ whole genome shotgun (WGS) entry which is preliminary data.</text>
</comment>
<feature type="region of interest" description="Disordered" evidence="1">
    <location>
        <begin position="365"/>
        <end position="416"/>
    </location>
</feature>
<organism evidence="2 3">
    <name type="scientific">Hibiscus trionum</name>
    <name type="common">Flower of an hour</name>
    <dbReference type="NCBI Taxonomy" id="183268"/>
    <lineage>
        <taxon>Eukaryota</taxon>
        <taxon>Viridiplantae</taxon>
        <taxon>Streptophyta</taxon>
        <taxon>Embryophyta</taxon>
        <taxon>Tracheophyta</taxon>
        <taxon>Spermatophyta</taxon>
        <taxon>Magnoliopsida</taxon>
        <taxon>eudicotyledons</taxon>
        <taxon>Gunneridae</taxon>
        <taxon>Pentapetalae</taxon>
        <taxon>rosids</taxon>
        <taxon>malvids</taxon>
        <taxon>Malvales</taxon>
        <taxon>Malvaceae</taxon>
        <taxon>Malvoideae</taxon>
        <taxon>Hibiscus</taxon>
    </lineage>
</organism>
<name>A0A9W7M5G5_HIBTR</name>
<proteinExistence type="predicted"/>
<evidence type="ECO:0000313" key="2">
    <source>
        <dbReference type="EMBL" id="GMI90632.1"/>
    </source>
</evidence>
<gene>
    <name evidence="2" type="ORF">HRI_002732500</name>
</gene>
<feature type="compositionally biased region" description="Basic and acidic residues" evidence="1">
    <location>
        <begin position="124"/>
        <end position="145"/>
    </location>
</feature>
<feature type="compositionally biased region" description="Basic and acidic residues" evidence="1">
    <location>
        <begin position="287"/>
        <end position="304"/>
    </location>
</feature>
<dbReference type="EMBL" id="BSYR01000024">
    <property type="protein sequence ID" value="GMI90632.1"/>
    <property type="molecule type" value="Genomic_DNA"/>
</dbReference>
<feature type="region of interest" description="Disordered" evidence="1">
    <location>
        <begin position="268"/>
        <end position="338"/>
    </location>
</feature>
<feature type="compositionally biased region" description="Acidic residues" evidence="1">
    <location>
        <begin position="156"/>
        <end position="165"/>
    </location>
</feature>
<dbReference type="Proteomes" id="UP001165190">
    <property type="component" value="Unassembled WGS sequence"/>
</dbReference>
<dbReference type="AlphaFoldDB" id="A0A9W7M5G5"/>
<feature type="compositionally biased region" description="Low complexity" evidence="1">
    <location>
        <begin position="407"/>
        <end position="416"/>
    </location>
</feature>
<feature type="compositionally biased region" description="Basic and acidic residues" evidence="1">
    <location>
        <begin position="88"/>
        <end position="109"/>
    </location>
</feature>
<evidence type="ECO:0000256" key="1">
    <source>
        <dbReference type="SAM" id="MobiDB-lite"/>
    </source>
</evidence>
<dbReference type="OrthoDB" id="1699474at2759"/>
<feature type="compositionally biased region" description="Basic residues" evidence="1">
    <location>
        <begin position="110"/>
        <end position="120"/>
    </location>
</feature>
<feature type="compositionally biased region" description="Basic and acidic residues" evidence="1">
    <location>
        <begin position="34"/>
        <end position="81"/>
    </location>
</feature>
<protein>
    <submittedName>
        <fullName evidence="2">Uncharacterized protein</fullName>
    </submittedName>
</protein>
<accession>A0A9W7M5G5</accession>
<feature type="region of interest" description="Disordered" evidence="1">
    <location>
        <begin position="34"/>
        <end position="171"/>
    </location>
</feature>